<protein>
    <submittedName>
        <fullName evidence="1">Uncharacterized protein</fullName>
    </submittedName>
</protein>
<dbReference type="HOGENOM" id="CLU_067622_1_1_1"/>
<organism evidence="1 2">
    <name type="scientific">Gloeophyllum trabeum (strain ATCC 11539 / FP-39264 / Madison 617)</name>
    <name type="common">Brown rot fungus</name>
    <dbReference type="NCBI Taxonomy" id="670483"/>
    <lineage>
        <taxon>Eukaryota</taxon>
        <taxon>Fungi</taxon>
        <taxon>Dikarya</taxon>
        <taxon>Basidiomycota</taxon>
        <taxon>Agaricomycotina</taxon>
        <taxon>Agaricomycetes</taxon>
        <taxon>Gloeophyllales</taxon>
        <taxon>Gloeophyllaceae</taxon>
        <taxon>Gloeophyllum</taxon>
    </lineage>
</organism>
<accession>S7PST1</accession>
<dbReference type="STRING" id="670483.S7PST1"/>
<evidence type="ECO:0000313" key="1">
    <source>
        <dbReference type="EMBL" id="EPQ50468.1"/>
    </source>
</evidence>
<dbReference type="Proteomes" id="UP000030669">
    <property type="component" value="Unassembled WGS sequence"/>
</dbReference>
<dbReference type="eggNOG" id="ENOG502SVAK">
    <property type="taxonomic scope" value="Eukaryota"/>
</dbReference>
<gene>
    <name evidence="1" type="ORF">GLOTRDRAFT_50439</name>
</gene>
<sequence length="235" mass="26744">EEVILRIQGILSAKDLPPQIEPIYIRPNQNRRKAYLRQSIRLTGFSSQTFQRNVDAVQYLSRHVSRFFKEGIVSEWQPSNTDGHPTLEISNRYFSARKHNQADIDVPFSDLVDPEGILRKLSDDRWVHTDDNDVTYYRVVEEEGKLTYLNADPAIFRPGDIVEAETSVLVLPQNGQSGRFRVALVLRSLTLMDARFSDVSACRLTRSVKLTFAIGCICQFGWLNNPGARETASVT</sequence>
<feature type="non-terminal residue" evidence="1">
    <location>
        <position position="1"/>
    </location>
</feature>
<evidence type="ECO:0000313" key="2">
    <source>
        <dbReference type="Proteomes" id="UP000030669"/>
    </source>
</evidence>
<dbReference type="RefSeq" id="XP_007870995.1">
    <property type="nucleotide sequence ID" value="XM_007872804.1"/>
</dbReference>
<dbReference type="OMA" id="SHMRIRE"/>
<dbReference type="KEGG" id="gtr:GLOTRDRAFT_50439"/>
<dbReference type="AlphaFoldDB" id="S7PST1"/>
<dbReference type="GeneID" id="19306734"/>
<dbReference type="OrthoDB" id="3269456at2759"/>
<reference evidence="1 2" key="1">
    <citation type="journal article" date="2012" name="Science">
        <title>The Paleozoic origin of enzymatic lignin decomposition reconstructed from 31 fungal genomes.</title>
        <authorList>
            <person name="Floudas D."/>
            <person name="Binder M."/>
            <person name="Riley R."/>
            <person name="Barry K."/>
            <person name="Blanchette R.A."/>
            <person name="Henrissat B."/>
            <person name="Martinez A.T."/>
            <person name="Otillar R."/>
            <person name="Spatafora J.W."/>
            <person name="Yadav J.S."/>
            <person name="Aerts A."/>
            <person name="Benoit I."/>
            <person name="Boyd A."/>
            <person name="Carlson A."/>
            <person name="Copeland A."/>
            <person name="Coutinho P.M."/>
            <person name="de Vries R.P."/>
            <person name="Ferreira P."/>
            <person name="Findley K."/>
            <person name="Foster B."/>
            <person name="Gaskell J."/>
            <person name="Glotzer D."/>
            <person name="Gorecki P."/>
            <person name="Heitman J."/>
            <person name="Hesse C."/>
            <person name="Hori C."/>
            <person name="Igarashi K."/>
            <person name="Jurgens J.A."/>
            <person name="Kallen N."/>
            <person name="Kersten P."/>
            <person name="Kohler A."/>
            <person name="Kuees U."/>
            <person name="Kumar T.K.A."/>
            <person name="Kuo A."/>
            <person name="LaButti K."/>
            <person name="Larrondo L.F."/>
            <person name="Lindquist E."/>
            <person name="Ling A."/>
            <person name="Lombard V."/>
            <person name="Lucas S."/>
            <person name="Lundell T."/>
            <person name="Martin R."/>
            <person name="McLaughlin D.J."/>
            <person name="Morgenstern I."/>
            <person name="Morin E."/>
            <person name="Murat C."/>
            <person name="Nagy L.G."/>
            <person name="Nolan M."/>
            <person name="Ohm R.A."/>
            <person name="Patyshakuliyeva A."/>
            <person name="Rokas A."/>
            <person name="Ruiz-Duenas F.J."/>
            <person name="Sabat G."/>
            <person name="Salamov A."/>
            <person name="Samejima M."/>
            <person name="Schmutz J."/>
            <person name="Slot J.C."/>
            <person name="St John F."/>
            <person name="Stenlid J."/>
            <person name="Sun H."/>
            <person name="Sun S."/>
            <person name="Syed K."/>
            <person name="Tsang A."/>
            <person name="Wiebenga A."/>
            <person name="Young D."/>
            <person name="Pisabarro A."/>
            <person name="Eastwood D.C."/>
            <person name="Martin F."/>
            <person name="Cullen D."/>
            <person name="Grigoriev I.V."/>
            <person name="Hibbett D.S."/>
        </authorList>
    </citation>
    <scope>NUCLEOTIDE SEQUENCE [LARGE SCALE GENOMIC DNA]</scope>
    <source>
        <strain evidence="1 2">ATCC 11539</strain>
    </source>
</reference>
<name>S7PST1_GLOTA</name>
<keyword evidence="2" id="KW-1185">Reference proteome</keyword>
<dbReference type="EMBL" id="KB469315">
    <property type="protein sequence ID" value="EPQ50468.1"/>
    <property type="molecule type" value="Genomic_DNA"/>
</dbReference>
<proteinExistence type="predicted"/>